<keyword evidence="6" id="KW-1185">Reference proteome</keyword>
<comment type="caution">
    <text evidence="5">The sequence shown here is derived from an EMBL/GenBank/DDBJ whole genome shotgun (WGS) entry which is preliminary data.</text>
</comment>
<feature type="domain" description="MucBP" evidence="4">
    <location>
        <begin position="901"/>
        <end position="962"/>
    </location>
</feature>
<feature type="domain" description="MucBP" evidence="4">
    <location>
        <begin position="758"/>
        <end position="818"/>
    </location>
</feature>
<name>A0ABU1ABD8_9LACO</name>
<organism evidence="5 6">
    <name type="scientific">Lactiplantibacillus brownii</name>
    <dbReference type="NCBI Taxonomy" id="3069269"/>
    <lineage>
        <taxon>Bacteria</taxon>
        <taxon>Bacillati</taxon>
        <taxon>Bacillota</taxon>
        <taxon>Bacilli</taxon>
        <taxon>Lactobacillales</taxon>
        <taxon>Lactobacillaceae</taxon>
        <taxon>Lactiplantibacillus</taxon>
    </lineage>
</organism>
<dbReference type="NCBIfam" id="TIGR01167">
    <property type="entry name" value="LPXTG_anchor"/>
    <property type="match status" value="1"/>
</dbReference>
<feature type="region of interest" description="Disordered" evidence="3">
    <location>
        <begin position="229"/>
        <end position="267"/>
    </location>
</feature>
<sequence>MQLSKTKRHYKMYKQGKMWVIMGMTATIAIVGSQVEVLAANNEPATEAVSQNVTVDKDKPVTNPIEVKLPELNATKNDSADKDQLMTSQAPAATESMVTTKPETSATDQGQTSAASTAKASEAPAATESTATGTEQEAENAPNTSEAPEATGSATSTAPEVTTSSASKPATSANDQKPVSSTTSADETTDQSAPADSLADSATSAPDSVATSADSMAVASNGDDLAAESTADVNLTQPIVESESAKPTETQAESAKPMSQSATAAPVRNAKAEVDINTWMPDKNFQLVTLWVINDELGLGLTDVNQITQAMMSQLKKYFIATDHQEQDRDFYFAVMNTVSLAGLEYATNLENFWFTPDLDANEKWQDKLVIYGKLKDISALKNHEHLVEINVQMNDIDDISGLAGLHLEQLSLSYNHISDFSPLASSLSTLPKSVTIANQKVTLKDTVQLNVDPKTGKLVTPSFAFGQNRDKNLAITPVAGSDADGTNLTDTTIEWTNFKQSGYLKYQWHDDWMGAHGYPCDGYVLIPFEIVNDDSGSIQIEFVDENGQHLGSDVVLNQPLDQPYDVNGDQQVRDRLQALKGQHYGIKEIKGSSNWTPNKDLAHLTYVLAPVKPAVNFEVVDENGQPIPNATIPGQQGTFGDDWQATLPFLPGYDFVQATDNGQLVTVTGNQVHGKYVGDQTIQLVFRIKSKTATVHYEYEDGTSAGADVQLTGKFGDQIKFPTAKEIPGYFADSLPDAYYQDWDNSYTVIYRKAGEVTVQYVDQNGKTISADEKLTGKVDSAYQTEPKEIDGYTLVETPANQTGQFAKQSTTVVYHYVKDAADAGEAQPITVQYVDENGQTIADEMTLNGKMGEAYSAEAKQIAGYELVKVEGETSGTLGDQTQTVKFIYRKIAAKNGTLTIHYVDEKGQAIAKEVVLTGEVGSAYETAALTIDGYRLKTTQGSATGTFDENGGNLTFVYELAETDVEPGNPEPGNPGPGTPEPGTPEPGTPEPGTPGPWAPEPGEKEQDDSDSETPGLETPESDHPEQDDSGTAQSDDKMPEVGQSVASHQEADKSKTAEPVSTPTPTTESKRVEAVQPSVGVTPRHATPAPVATRTDDSNLQPVSHTADQGDQLPQTDETHASWFKALGALLMGAMAYVVARKRH</sequence>
<evidence type="ECO:0000256" key="3">
    <source>
        <dbReference type="SAM" id="MobiDB-lite"/>
    </source>
</evidence>
<dbReference type="Pfam" id="PF19258">
    <property type="entry name" value="KxYKxGKxW_sig"/>
    <property type="match status" value="1"/>
</dbReference>
<gene>
    <name evidence="5" type="ORF">RA086_11685</name>
</gene>
<dbReference type="Gene3D" id="3.10.20.320">
    <property type="entry name" value="Putative peptidoglycan bound protein (lpxtg motif)"/>
    <property type="match status" value="5"/>
</dbReference>
<dbReference type="RefSeq" id="WP_308703962.1">
    <property type="nucleotide sequence ID" value="NZ_AP027463.1"/>
</dbReference>
<feature type="compositionally biased region" description="Polar residues" evidence="3">
    <location>
        <begin position="141"/>
        <end position="161"/>
    </location>
</feature>
<evidence type="ECO:0000256" key="2">
    <source>
        <dbReference type="ARBA" id="ARBA00022737"/>
    </source>
</evidence>
<dbReference type="NCBIfam" id="TIGR03715">
    <property type="entry name" value="KxYKxGKxW"/>
    <property type="match status" value="1"/>
</dbReference>
<dbReference type="Proteomes" id="UP001227831">
    <property type="component" value="Unassembled WGS sequence"/>
</dbReference>
<reference evidence="5 6" key="1">
    <citation type="journal article" date="2023" name="Int. J. Syst. Evol. Microbiol.">
        <title>Lactiplantibacillus brownii sp. nov., a novel psychrotolerant species isolated from sauerkraut.</title>
        <authorList>
            <person name="Heng Y.C."/>
            <person name="Silvaraju S."/>
            <person name="Lee J.K.Y."/>
            <person name="Kittelmann S."/>
        </authorList>
    </citation>
    <scope>NUCLEOTIDE SEQUENCE [LARGE SCALE GENOMIC DNA]</scope>
    <source>
        <strain evidence="5 6">WILCCON 0030</strain>
    </source>
</reference>
<feature type="compositionally biased region" description="Polar residues" evidence="3">
    <location>
        <begin position="1102"/>
        <end position="1120"/>
    </location>
</feature>
<evidence type="ECO:0000313" key="5">
    <source>
        <dbReference type="EMBL" id="MDQ7938271.1"/>
    </source>
</evidence>
<feature type="compositionally biased region" description="Polar residues" evidence="3">
    <location>
        <begin position="231"/>
        <end position="263"/>
    </location>
</feature>
<dbReference type="Gene3D" id="3.80.10.10">
    <property type="entry name" value="Ribonuclease Inhibitor"/>
    <property type="match status" value="1"/>
</dbReference>
<dbReference type="InterPro" id="IPR001611">
    <property type="entry name" value="Leu-rich_rpt"/>
</dbReference>
<feature type="region of interest" description="Disordered" evidence="3">
    <location>
        <begin position="967"/>
        <end position="1121"/>
    </location>
</feature>
<feature type="compositionally biased region" description="Polar residues" evidence="3">
    <location>
        <begin position="174"/>
        <end position="214"/>
    </location>
</feature>
<evidence type="ECO:0000259" key="4">
    <source>
        <dbReference type="Pfam" id="PF06458"/>
    </source>
</evidence>
<dbReference type="InterPro" id="IPR009459">
    <property type="entry name" value="MucBP_dom"/>
</dbReference>
<feature type="domain" description="MucBP" evidence="4">
    <location>
        <begin position="695"/>
        <end position="742"/>
    </location>
</feature>
<feature type="domain" description="MucBP" evidence="4">
    <location>
        <begin position="539"/>
        <end position="607"/>
    </location>
</feature>
<evidence type="ECO:0000256" key="1">
    <source>
        <dbReference type="ARBA" id="ARBA00022729"/>
    </source>
</evidence>
<feature type="compositionally biased region" description="Low complexity" evidence="3">
    <location>
        <begin position="112"/>
        <end position="135"/>
    </location>
</feature>
<keyword evidence="1" id="KW-0732">Signal</keyword>
<dbReference type="Pfam" id="PF06458">
    <property type="entry name" value="MucBP"/>
    <property type="match status" value="6"/>
</dbReference>
<feature type="domain" description="MucBP" evidence="4">
    <location>
        <begin position="830"/>
        <end position="892"/>
    </location>
</feature>
<feature type="domain" description="MucBP" evidence="4">
    <location>
        <begin position="621"/>
        <end position="670"/>
    </location>
</feature>
<dbReference type="SUPFAM" id="SSF52058">
    <property type="entry name" value="L domain-like"/>
    <property type="match status" value="1"/>
</dbReference>
<dbReference type="EMBL" id="JAVCWF010000001">
    <property type="protein sequence ID" value="MDQ7938271.1"/>
    <property type="molecule type" value="Genomic_DNA"/>
</dbReference>
<feature type="region of interest" description="Disordered" evidence="3">
    <location>
        <begin position="91"/>
        <end position="215"/>
    </location>
</feature>
<evidence type="ECO:0000313" key="6">
    <source>
        <dbReference type="Proteomes" id="UP001227831"/>
    </source>
</evidence>
<feature type="compositionally biased region" description="Polar residues" evidence="3">
    <location>
        <begin position="91"/>
        <end position="111"/>
    </location>
</feature>
<proteinExistence type="predicted"/>
<keyword evidence="2" id="KW-0677">Repeat</keyword>
<protein>
    <submittedName>
        <fullName evidence="5">MucBP domain-containing protein</fullName>
    </submittedName>
</protein>
<dbReference type="InterPro" id="IPR032675">
    <property type="entry name" value="LRR_dom_sf"/>
</dbReference>
<dbReference type="InterPro" id="IPR022263">
    <property type="entry name" value="KxYKxGKxW"/>
</dbReference>
<dbReference type="PROSITE" id="PS51450">
    <property type="entry name" value="LRR"/>
    <property type="match status" value="1"/>
</dbReference>
<feature type="compositionally biased region" description="Low complexity" evidence="3">
    <location>
        <begin position="162"/>
        <end position="173"/>
    </location>
</feature>
<accession>A0ABU1ABD8</accession>
<feature type="compositionally biased region" description="Pro residues" evidence="3">
    <location>
        <begin position="972"/>
        <end position="1003"/>
    </location>
</feature>